<sequence length="121" mass="13796">MEAPHIAATISFLNCFRFFCLILSSSTLTSSDLTPTHTISSEHMFEPVTLPKQMSCGLHCLYHRDSKRHIQTTSHRSLVRECGKLHRDNVDLLSELLVRIPSLDNERLLSQCLGMGWLMKL</sequence>
<feature type="chain" id="PRO_5039948445" evidence="1">
    <location>
        <begin position="32"/>
        <end position="121"/>
    </location>
</feature>
<organism evidence="2 3">
    <name type="scientific">Solanum commersonii</name>
    <name type="common">Commerson's wild potato</name>
    <name type="synonym">Commerson's nightshade</name>
    <dbReference type="NCBI Taxonomy" id="4109"/>
    <lineage>
        <taxon>Eukaryota</taxon>
        <taxon>Viridiplantae</taxon>
        <taxon>Streptophyta</taxon>
        <taxon>Embryophyta</taxon>
        <taxon>Tracheophyta</taxon>
        <taxon>Spermatophyta</taxon>
        <taxon>Magnoliopsida</taxon>
        <taxon>eudicotyledons</taxon>
        <taxon>Gunneridae</taxon>
        <taxon>Pentapetalae</taxon>
        <taxon>asterids</taxon>
        <taxon>lamiids</taxon>
        <taxon>Solanales</taxon>
        <taxon>Solanaceae</taxon>
        <taxon>Solanoideae</taxon>
        <taxon>Solaneae</taxon>
        <taxon>Solanum</taxon>
    </lineage>
</organism>
<accession>A0A9J5YUD7</accession>
<keyword evidence="1" id="KW-0732">Signal</keyword>
<evidence type="ECO:0000256" key="1">
    <source>
        <dbReference type="SAM" id="SignalP"/>
    </source>
</evidence>
<comment type="caution">
    <text evidence="2">The sequence shown here is derived from an EMBL/GenBank/DDBJ whole genome shotgun (WGS) entry which is preliminary data.</text>
</comment>
<dbReference type="Proteomes" id="UP000824120">
    <property type="component" value="Chromosome 6"/>
</dbReference>
<evidence type="ECO:0000313" key="2">
    <source>
        <dbReference type="EMBL" id="KAG5603415.1"/>
    </source>
</evidence>
<evidence type="ECO:0000313" key="3">
    <source>
        <dbReference type="Proteomes" id="UP000824120"/>
    </source>
</evidence>
<dbReference type="AlphaFoldDB" id="A0A9J5YUD7"/>
<name>A0A9J5YUD7_SOLCO</name>
<gene>
    <name evidence="2" type="ORF">H5410_034785</name>
</gene>
<reference evidence="2 3" key="1">
    <citation type="submission" date="2020-09" db="EMBL/GenBank/DDBJ databases">
        <title>De no assembly of potato wild relative species, Solanum commersonii.</title>
        <authorList>
            <person name="Cho K."/>
        </authorList>
    </citation>
    <scope>NUCLEOTIDE SEQUENCE [LARGE SCALE GENOMIC DNA]</scope>
    <source>
        <strain evidence="2">LZ3.2</strain>
        <tissue evidence="2">Leaf</tissue>
    </source>
</reference>
<protein>
    <submittedName>
        <fullName evidence="2">Uncharacterized protein</fullName>
    </submittedName>
</protein>
<dbReference type="EMBL" id="JACXVP010000006">
    <property type="protein sequence ID" value="KAG5603415.1"/>
    <property type="molecule type" value="Genomic_DNA"/>
</dbReference>
<proteinExistence type="predicted"/>
<keyword evidence="3" id="KW-1185">Reference proteome</keyword>
<feature type="signal peptide" evidence="1">
    <location>
        <begin position="1"/>
        <end position="31"/>
    </location>
</feature>